<proteinExistence type="inferred from homology"/>
<dbReference type="KEGG" id="vpy:HZI73_18990"/>
<dbReference type="PANTHER" id="PTHR31087">
    <property type="match status" value="1"/>
</dbReference>
<keyword evidence="3" id="KW-1185">Reference proteome</keyword>
<sequence>MRFQVREKVFSFGDDFTIKDATGNDYFIVKGKVFSLGDKLRLYNMAGQELFYIEQKLMRLLPEYTIYGGGRPVATVKKKISFFGSKFMIDSEYGSYDIEGQPFNYSFEVNKNGGRVATVSKQFFSFSDTYGVDVSDQEDYGFILALVIVIDQIIHDNKNRH</sequence>
<reference evidence="2" key="1">
    <citation type="submission" date="2020-07" db="EMBL/GenBank/DDBJ databases">
        <title>Vallitalea pronyensis genome.</title>
        <authorList>
            <person name="Postec A."/>
        </authorList>
    </citation>
    <scope>NUCLEOTIDE SEQUENCE</scope>
    <source>
        <strain evidence="2">FatNI3</strain>
    </source>
</reference>
<evidence type="ECO:0000313" key="3">
    <source>
        <dbReference type="Proteomes" id="UP000683246"/>
    </source>
</evidence>
<dbReference type="PANTHER" id="PTHR31087:SF161">
    <property type="entry name" value="TUBBY C 2 FAMILY PROTEIN"/>
    <property type="match status" value="1"/>
</dbReference>
<dbReference type="InterPro" id="IPR007612">
    <property type="entry name" value="LOR"/>
</dbReference>
<gene>
    <name evidence="2" type="ORF">HZI73_18990</name>
</gene>
<dbReference type="SUPFAM" id="SSF54518">
    <property type="entry name" value="Tubby C-terminal domain-like"/>
    <property type="match status" value="1"/>
</dbReference>
<dbReference type="AlphaFoldDB" id="A0A8J8SHV2"/>
<accession>A0A8J8SHV2</accession>
<name>A0A8J8SHV2_9FIRM</name>
<evidence type="ECO:0000313" key="2">
    <source>
        <dbReference type="EMBL" id="QUI24250.1"/>
    </source>
</evidence>
<dbReference type="InterPro" id="IPR025659">
    <property type="entry name" value="Tubby-like_C"/>
</dbReference>
<protein>
    <submittedName>
        <fullName evidence="2">LURP-one-related family protein</fullName>
    </submittedName>
</protein>
<dbReference type="RefSeq" id="WP_212694944.1">
    <property type="nucleotide sequence ID" value="NZ_CP058649.1"/>
</dbReference>
<comment type="similarity">
    <text evidence="1">Belongs to the LOR family.</text>
</comment>
<organism evidence="2 3">
    <name type="scientific">Vallitalea pronyensis</name>
    <dbReference type="NCBI Taxonomy" id="1348613"/>
    <lineage>
        <taxon>Bacteria</taxon>
        <taxon>Bacillati</taxon>
        <taxon>Bacillota</taxon>
        <taxon>Clostridia</taxon>
        <taxon>Lachnospirales</taxon>
        <taxon>Vallitaleaceae</taxon>
        <taxon>Vallitalea</taxon>
    </lineage>
</organism>
<dbReference type="Gene3D" id="2.40.160.200">
    <property type="entry name" value="LURP1-related"/>
    <property type="match status" value="1"/>
</dbReference>
<dbReference type="EMBL" id="CP058649">
    <property type="protein sequence ID" value="QUI24250.1"/>
    <property type="molecule type" value="Genomic_DNA"/>
</dbReference>
<evidence type="ECO:0000256" key="1">
    <source>
        <dbReference type="ARBA" id="ARBA00005437"/>
    </source>
</evidence>
<dbReference type="Proteomes" id="UP000683246">
    <property type="component" value="Chromosome"/>
</dbReference>
<dbReference type="Pfam" id="PF04525">
    <property type="entry name" value="LOR"/>
    <property type="match status" value="1"/>
</dbReference>
<dbReference type="InterPro" id="IPR038595">
    <property type="entry name" value="LOR_sf"/>
</dbReference>